<name>A0A1E1LTD9_9HELO</name>
<keyword evidence="3" id="KW-1185">Reference proteome</keyword>
<proteinExistence type="predicted"/>
<dbReference type="AlphaFoldDB" id="A0A1E1LTD9"/>
<organism evidence="2 3">
    <name type="scientific">Rhynchosporium agropyri</name>
    <dbReference type="NCBI Taxonomy" id="914238"/>
    <lineage>
        <taxon>Eukaryota</taxon>
        <taxon>Fungi</taxon>
        <taxon>Dikarya</taxon>
        <taxon>Ascomycota</taxon>
        <taxon>Pezizomycotina</taxon>
        <taxon>Leotiomycetes</taxon>
        <taxon>Helotiales</taxon>
        <taxon>Ploettnerulaceae</taxon>
        <taxon>Rhynchosporium</taxon>
    </lineage>
</organism>
<feature type="chain" id="PRO_5009447614" evidence="1">
    <location>
        <begin position="22"/>
        <end position="205"/>
    </location>
</feature>
<gene>
    <name evidence="2" type="ORF">RAG0_17221</name>
</gene>
<sequence>MRFASFLSLLALAVQPLASLAAPADTAALSESGKHYYVQKRTPRDTAVHEPVGKDLQNDVALATHHSLEKRVPFAVTRVAKLRLVIASNAILSAINWALLFYMVEDSDGSVDIKYASIDKYSTPGSSIETQWKDTYDTPTKIFERAVTFTFHGFYAGKAVVCTLTAAMRGSEDSCGVSHMVHEPTLTIGGVAKKVTSWKFDPLES</sequence>
<protein>
    <submittedName>
        <fullName evidence="2">Uncharacterized protein</fullName>
    </submittedName>
</protein>
<keyword evidence="1" id="KW-0732">Signal</keyword>
<reference evidence="3" key="1">
    <citation type="submission" date="2016-03" db="EMBL/GenBank/DDBJ databases">
        <authorList>
            <person name="Guldener U."/>
        </authorList>
    </citation>
    <scope>NUCLEOTIDE SEQUENCE [LARGE SCALE GENOMIC DNA]</scope>
    <source>
        <strain evidence="3">04CH-RAC-A.6.1</strain>
    </source>
</reference>
<accession>A0A1E1LTD9</accession>
<evidence type="ECO:0000313" key="2">
    <source>
        <dbReference type="EMBL" id="CZT13726.1"/>
    </source>
</evidence>
<evidence type="ECO:0000256" key="1">
    <source>
        <dbReference type="SAM" id="SignalP"/>
    </source>
</evidence>
<dbReference type="Proteomes" id="UP000178912">
    <property type="component" value="Unassembled WGS sequence"/>
</dbReference>
<dbReference type="EMBL" id="FJUX01000208">
    <property type="protein sequence ID" value="CZT13726.1"/>
    <property type="molecule type" value="Genomic_DNA"/>
</dbReference>
<feature type="signal peptide" evidence="1">
    <location>
        <begin position="1"/>
        <end position="21"/>
    </location>
</feature>
<evidence type="ECO:0000313" key="3">
    <source>
        <dbReference type="Proteomes" id="UP000178912"/>
    </source>
</evidence>